<evidence type="ECO:0000313" key="12">
    <source>
        <dbReference type="EMBL" id="CAF4636206.1"/>
    </source>
</evidence>
<dbReference type="EMBL" id="CAJNYU010003046">
    <property type="protein sequence ID" value="CAF3629602.1"/>
    <property type="molecule type" value="Genomic_DNA"/>
</dbReference>
<reference evidence="6" key="1">
    <citation type="submission" date="2021-02" db="EMBL/GenBank/DDBJ databases">
        <authorList>
            <person name="Nowell W R."/>
        </authorList>
    </citation>
    <scope>NUCLEOTIDE SEQUENCE</scope>
</reference>
<name>A0A818C5T7_9BILA</name>
<gene>
    <name evidence="7" type="ORF">FME351_LOCUS23370</name>
    <name evidence="8" type="ORF">GRG538_LOCUS30545</name>
    <name evidence="11" type="ORF">HFQ381_LOCUS26706</name>
    <name evidence="5" type="ORF">LUA448_LOCUS3212</name>
    <name evidence="12" type="ORF">QYT958_LOCUS13813</name>
    <name evidence="6" type="ORF">TIS948_LOCUS29317</name>
    <name evidence="10" type="ORF">TSG867_LOCUS15647</name>
    <name evidence="9" type="ORF">UJA718_LOCUS19066</name>
</gene>
<dbReference type="Proteomes" id="UP000663873">
    <property type="component" value="Unassembled WGS sequence"/>
</dbReference>
<dbReference type="PROSITE" id="PS00893">
    <property type="entry name" value="NUDIX_BOX"/>
    <property type="match status" value="1"/>
</dbReference>
<evidence type="ECO:0000256" key="2">
    <source>
        <dbReference type="ARBA" id="ARBA00022801"/>
    </source>
</evidence>
<dbReference type="EMBL" id="CAJOBP010003333">
    <property type="protein sequence ID" value="CAF4400324.1"/>
    <property type="molecule type" value="Genomic_DNA"/>
</dbReference>
<evidence type="ECO:0000313" key="8">
    <source>
        <dbReference type="EMBL" id="CAF3736006.1"/>
    </source>
</evidence>
<dbReference type="InterPro" id="IPR000086">
    <property type="entry name" value="NUDIX_hydrolase_dom"/>
</dbReference>
<dbReference type="GO" id="GO:0051287">
    <property type="term" value="F:NAD binding"/>
    <property type="evidence" value="ECO:0007669"/>
    <property type="project" value="TreeGrafter"/>
</dbReference>
<protein>
    <recommendedName>
        <fullName evidence="4">Nudix hydrolase domain-containing protein</fullName>
    </recommendedName>
</protein>
<feature type="domain" description="Nudix hydrolase" evidence="4">
    <location>
        <begin position="107"/>
        <end position="239"/>
    </location>
</feature>
<dbReference type="Pfam" id="PF00293">
    <property type="entry name" value="NUDIX"/>
    <property type="match status" value="1"/>
</dbReference>
<dbReference type="EMBL" id="CAJNYD010000131">
    <property type="protein sequence ID" value="CAF3220096.1"/>
    <property type="molecule type" value="Genomic_DNA"/>
</dbReference>
<dbReference type="Proteomes" id="UP000663872">
    <property type="component" value="Unassembled WGS sequence"/>
</dbReference>
<dbReference type="AlphaFoldDB" id="A0A818C5T7"/>
<dbReference type="Proteomes" id="UP000663833">
    <property type="component" value="Unassembled WGS sequence"/>
</dbReference>
<dbReference type="SUPFAM" id="SSF55811">
    <property type="entry name" value="Nudix"/>
    <property type="match status" value="1"/>
</dbReference>
<dbReference type="CDD" id="cd04670">
    <property type="entry name" value="NUDIX_ASFGF2_Nudt6"/>
    <property type="match status" value="1"/>
</dbReference>
<evidence type="ECO:0000256" key="1">
    <source>
        <dbReference type="ARBA" id="ARBA00005582"/>
    </source>
</evidence>
<comment type="caution">
    <text evidence="6">The sequence shown here is derived from an EMBL/GenBank/DDBJ whole genome shotgun (WGS) entry which is preliminary data.</text>
</comment>
<dbReference type="Proteomes" id="UP000663851">
    <property type="component" value="Unassembled WGS sequence"/>
</dbReference>
<dbReference type="Gene3D" id="3.40.630.30">
    <property type="match status" value="1"/>
</dbReference>
<dbReference type="Gene3D" id="3.90.79.10">
    <property type="entry name" value="Nucleoside Triphosphate Pyrophosphohydrolase"/>
    <property type="match status" value="1"/>
</dbReference>
<keyword evidence="2 3" id="KW-0378">Hydrolase</keyword>
<dbReference type="PROSITE" id="PS51462">
    <property type="entry name" value="NUDIX"/>
    <property type="match status" value="1"/>
</dbReference>
<dbReference type="GO" id="GO:0035529">
    <property type="term" value="F:NADH pyrophosphatase activity"/>
    <property type="evidence" value="ECO:0007669"/>
    <property type="project" value="TreeGrafter"/>
</dbReference>
<dbReference type="InterPro" id="IPR020476">
    <property type="entry name" value="Nudix_hydrolase"/>
</dbReference>
<dbReference type="EMBL" id="CAJOBO010003266">
    <property type="protein sequence ID" value="CAF4486745.1"/>
    <property type="molecule type" value="Genomic_DNA"/>
</dbReference>
<dbReference type="Proteomes" id="UP000663862">
    <property type="component" value="Unassembled WGS sequence"/>
</dbReference>
<comment type="similarity">
    <text evidence="1 3">Belongs to the Nudix hydrolase family.</text>
</comment>
<dbReference type="PRINTS" id="PR01356">
    <property type="entry name" value="GFGPROTEIN"/>
</dbReference>
<dbReference type="Proteomes" id="UP000663869">
    <property type="component" value="Unassembled WGS sequence"/>
</dbReference>
<dbReference type="EMBL" id="CAJOBQ010000923">
    <property type="protein sequence ID" value="CAF4434746.1"/>
    <property type="molecule type" value="Genomic_DNA"/>
</dbReference>
<dbReference type="GO" id="GO:0047631">
    <property type="term" value="F:ADP-ribose diphosphatase activity"/>
    <property type="evidence" value="ECO:0007669"/>
    <property type="project" value="TreeGrafter"/>
</dbReference>
<organism evidence="6 13">
    <name type="scientific">Rotaria socialis</name>
    <dbReference type="NCBI Taxonomy" id="392032"/>
    <lineage>
        <taxon>Eukaryota</taxon>
        <taxon>Metazoa</taxon>
        <taxon>Spiralia</taxon>
        <taxon>Gnathifera</taxon>
        <taxon>Rotifera</taxon>
        <taxon>Eurotatoria</taxon>
        <taxon>Bdelloidea</taxon>
        <taxon>Philodinida</taxon>
        <taxon>Philodinidae</taxon>
        <taxon>Rotaria</taxon>
    </lineage>
</organism>
<dbReference type="InterPro" id="IPR015797">
    <property type="entry name" value="NUDIX_hydrolase-like_dom_sf"/>
</dbReference>
<keyword evidence="14" id="KW-1185">Reference proteome</keyword>
<evidence type="ECO:0000313" key="14">
    <source>
        <dbReference type="Proteomes" id="UP000663873"/>
    </source>
</evidence>
<accession>A0A818C5T7</accession>
<evidence type="ECO:0000313" key="7">
    <source>
        <dbReference type="EMBL" id="CAF3629602.1"/>
    </source>
</evidence>
<evidence type="ECO:0000313" key="9">
    <source>
        <dbReference type="EMBL" id="CAF4400324.1"/>
    </source>
</evidence>
<dbReference type="EMBL" id="CAJNYT010005385">
    <property type="protein sequence ID" value="CAF3736006.1"/>
    <property type="molecule type" value="Genomic_DNA"/>
</dbReference>
<evidence type="ECO:0000313" key="11">
    <source>
        <dbReference type="EMBL" id="CAF4486745.1"/>
    </source>
</evidence>
<dbReference type="EMBL" id="CAJOBR010001798">
    <property type="protein sequence ID" value="CAF4636206.1"/>
    <property type="molecule type" value="Genomic_DNA"/>
</dbReference>
<sequence>MSTIHDEKCDKVTLLTGRDDIYSGVTVDQNLLAKTVTLFERQLEQSLIAWRQAKRRGIWLSIPHDQTELIPTAQKFGFVLHHAKPEYVMLTHWLDESDLNKLPSYAMSTVGVGGLVVNKKREVLLIQERFTNVKDYFTIPGGCLDMGESIEHGVEREVFEETGIRAHFRGILAFTYKAQFRFGHGDVHFACLMSLDENEENQKIKFDPLEVAACKWMSLDEWADSPEKHPLHVTLHLARLAMDVLDGREQLLEPDRIEVQLSNPNRSIWDIMMYRKKSIDKK</sequence>
<evidence type="ECO:0000259" key="4">
    <source>
        <dbReference type="PROSITE" id="PS51462"/>
    </source>
</evidence>
<dbReference type="EMBL" id="CAJNXB010005324">
    <property type="protein sequence ID" value="CAF3419234.1"/>
    <property type="molecule type" value="Genomic_DNA"/>
</dbReference>
<evidence type="ECO:0000313" key="10">
    <source>
        <dbReference type="EMBL" id="CAF4434746.1"/>
    </source>
</evidence>
<dbReference type="Proteomes" id="UP000663848">
    <property type="component" value="Unassembled WGS sequence"/>
</dbReference>
<proteinExistence type="inferred from homology"/>
<dbReference type="OrthoDB" id="447842at2759"/>
<evidence type="ECO:0000256" key="3">
    <source>
        <dbReference type="RuleBase" id="RU003476"/>
    </source>
</evidence>
<dbReference type="PANTHER" id="PTHR13994:SF13">
    <property type="entry name" value="FI03680P"/>
    <property type="match status" value="1"/>
</dbReference>
<evidence type="ECO:0000313" key="5">
    <source>
        <dbReference type="EMBL" id="CAF3220096.1"/>
    </source>
</evidence>
<dbReference type="Proteomes" id="UP000663825">
    <property type="component" value="Unassembled WGS sequence"/>
</dbReference>
<dbReference type="PANTHER" id="PTHR13994">
    <property type="entry name" value="NUDIX HYDROLASE RELATED"/>
    <property type="match status" value="1"/>
</dbReference>
<dbReference type="PRINTS" id="PR00502">
    <property type="entry name" value="NUDIXFAMILY"/>
</dbReference>
<evidence type="ECO:0000313" key="6">
    <source>
        <dbReference type="EMBL" id="CAF3419234.1"/>
    </source>
</evidence>
<dbReference type="InterPro" id="IPR020084">
    <property type="entry name" value="NUDIX_hydrolase_CS"/>
</dbReference>
<evidence type="ECO:0000313" key="13">
    <source>
        <dbReference type="Proteomes" id="UP000663825"/>
    </source>
</evidence>
<dbReference type="InterPro" id="IPR040618">
    <property type="entry name" value="Pre-Nudix"/>
</dbReference>
<dbReference type="InterPro" id="IPR003293">
    <property type="entry name" value="Nudix_hydrolase6-like"/>
</dbReference>
<dbReference type="Pfam" id="PF18290">
    <property type="entry name" value="Nudix_hydro"/>
    <property type="match status" value="1"/>
</dbReference>